<dbReference type="PANTHER" id="PTHR19325:SF575">
    <property type="entry name" value="LOCOMOTION-RELATED PROTEIN HIKARU GENKI"/>
    <property type="match status" value="1"/>
</dbReference>
<keyword evidence="4" id="KW-0325">Glycoprotein</keyword>
<feature type="domain" description="Sushi" evidence="6">
    <location>
        <begin position="16"/>
        <end position="86"/>
    </location>
</feature>
<keyword evidence="2" id="KW-0677">Repeat</keyword>
<comment type="caution">
    <text evidence="5">Lacks conserved residue(s) required for the propagation of feature annotation.</text>
</comment>
<dbReference type="SUPFAM" id="SSF57535">
    <property type="entry name" value="Complement control module/SCR domain"/>
    <property type="match status" value="6"/>
</dbReference>
<dbReference type="InterPro" id="IPR000436">
    <property type="entry name" value="Sushi_SCR_CCP_dom"/>
</dbReference>
<protein>
    <recommendedName>
        <fullName evidence="6">Sushi domain-containing protein</fullName>
    </recommendedName>
</protein>
<feature type="disulfide bond" evidence="5">
    <location>
        <begin position="455"/>
        <end position="482"/>
    </location>
</feature>
<dbReference type="AlphaFoldDB" id="A0A2J7RSZ1"/>
<dbReference type="STRING" id="105785.A0A2J7RSZ1"/>
<keyword evidence="3 5" id="KW-1015">Disulfide bond</keyword>
<dbReference type="SMART" id="SM00032">
    <property type="entry name" value="CCP"/>
    <property type="match status" value="6"/>
</dbReference>
<feature type="disulfide bond" evidence="5">
    <location>
        <begin position="395"/>
        <end position="422"/>
    </location>
</feature>
<dbReference type="PANTHER" id="PTHR19325">
    <property type="entry name" value="COMPLEMENT COMPONENT-RELATED SUSHI DOMAIN-CONTAINING"/>
    <property type="match status" value="1"/>
</dbReference>
<sequence>MANGKWSGEIPVCEGKTCEALEPPANGRVRSLLLESGDAQWNESIVLQYGHQVEVECDVGFQLEGASILTCLEDGQWDETVPFCRPKGCKSPPLISHGFVTDSHTNISVINSTSNYYNRKIFSVYDDRNSEGEYETDEVVYDFGKQLTYKCETGYIFHHEGESSELQITCEENGAWKGETTECVMIECPTPLPLEHGKVTIRNSNSVAASDRRQNTSNVPHDGLVYLYGSEIEMGCEVGYRLTGPSILECMENGKWSFRESQCERVKCNLSTLVLYSDAPTPITENGSLNIGGNFYGDLADFTCKSGYRLTLPMFASSWSLMKLTWTCQLNGSWVLFNNIDTGSEFMDSILKTGQALCQPFQYKCPEPKEPDNGYILRDESSKNLTVGSTVKFKCRLGYILHVSNISTCQDGGQWSYDNTTCAPVQCQSHPAPYHTELVNVAKEYVYGNMLNYRCKEGYQAFGVLVSRCLATGKWSRVRGKCTRISCGKPPVRNGAIILGASYLYQDQVVYSCPPGMKVSSHPVITCLSDGTWSGNPTCEKV</sequence>
<feature type="disulfide bond" evidence="5">
    <location>
        <begin position="236"/>
        <end position="263"/>
    </location>
</feature>
<evidence type="ECO:0000256" key="4">
    <source>
        <dbReference type="ARBA" id="ARBA00023180"/>
    </source>
</evidence>
<evidence type="ECO:0000256" key="3">
    <source>
        <dbReference type="ARBA" id="ARBA00023157"/>
    </source>
</evidence>
<name>A0A2J7RSZ1_9NEOP</name>
<feature type="domain" description="Sushi" evidence="6">
    <location>
        <begin position="485"/>
        <end position="541"/>
    </location>
</feature>
<dbReference type="InterPro" id="IPR050350">
    <property type="entry name" value="Compl-Cell_Adhes-Reg"/>
</dbReference>
<keyword evidence="1 5" id="KW-0768">Sushi</keyword>
<proteinExistence type="predicted"/>
<dbReference type="Gene3D" id="2.10.70.10">
    <property type="entry name" value="Complement Module, domain 1"/>
    <property type="match status" value="6"/>
</dbReference>
<keyword evidence="8" id="KW-1185">Reference proteome</keyword>
<comment type="caution">
    <text evidence="7">The sequence shown here is derived from an EMBL/GenBank/DDBJ whole genome shotgun (WGS) entry which is preliminary data.</text>
</comment>
<dbReference type="PROSITE" id="PS50923">
    <property type="entry name" value="SUSHI"/>
    <property type="match status" value="6"/>
</dbReference>
<evidence type="ECO:0000259" key="6">
    <source>
        <dbReference type="PROSITE" id="PS50923"/>
    </source>
</evidence>
<feature type="domain" description="Sushi" evidence="6">
    <location>
        <begin position="425"/>
        <end position="484"/>
    </location>
</feature>
<accession>A0A2J7RSZ1</accession>
<feature type="disulfide bond" evidence="5">
    <location>
        <begin position="57"/>
        <end position="84"/>
    </location>
</feature>
<evidence type="ECO:0000313" key="8">
    <source>
        <dbReference type="Proteomes" id="UP000235965"/>
    </source>
</evidence>
<reference evidence="7 8" key="1">
    <citation type="submission" date="2017-12" db="EMBL/GenBank/DDBJ databases">
        <title>Hemimetabolous genomes reveal molecular basis of termite eusociality.</title>
        <authorList>
            <person name="Harrison M.C."/>
            <person name="Jongepier E."/>
            <person name="Robertson H.M."/>
            <person name="Arning N."/>
            <person name="Bitard-Feildel T."/>
            <person name="Chao H."/>
            <person name="Childers C.P."/>
            <person name="Dinh H."/>
            <person name="Doddapaneni H."/>
            <person name="Dugan S."/>
            <person name="Gowin J."/>
            <person name="Greiner C."/>
            <person name="Han Y."/>
            <person name="Hu H."/>
            <person name="Hughes D.S.T."/>
            <person name="Huylmans A.-K."/>
            <person name="Kemena C."/>
            <person name="Kremer L.P.M."/>
            <person name="Lee S.L."/>
            <person name="Lopez-Ezquerra A."/>
            <person name="Mallet L."/>
            <person name="Monroy-Kuhn J.M."/>
            <person name="Moser A."/>
            <person name="Murali S.C."/>
            <person name="Muzny D.M."/>
            <person name="Otani S."/>
            <person name="Piulachs M.-D."/>
            <person name="Poelchau M."/>
            <person name="Qu J."/>
            <person name="Schaub F."/>
            <person name="Wada-Katsumata A."/>
            <person name="Worley K.C."/>
            <person name="Xie Q."/>
            <person name="Ylla G."/>
            <person name="Poulsen M."/>
            <person name="Gibbs R.A."/>
            <person name="Schal C."/>
            <person name="Richards S."/>
            <person name="Belles X."/>
            <person name="Korb J."/>
            <person name="Bornberg-Bauer E."/>
        </authorList>
    </citation>
    <scope>NUCLEOTIDE SEQUENCE [LARGE SCALE GENOMIC DNA]</scope>
    <source>
        <tissue evidence="7">Whole body</tissue>
    </source>
</reference>
<dbReference type="InterPro" id="IPR035976">
    <property type="entry name" value="Sushi/SCR/CCP_sf"/>
</dbReference>
<dbReference type="InParanoid" id="A0A2J7RSZ1"/>
<evidence type="ECO:0000256" key="5">
    <source>
        <dbReference type="PROSITE-ProRule" id="PRU00302"/>
    </source>
</evidence>
<evidence type="ECO:0000313" key="7">
    <source>
        <dbReference type="EMBL" id="PNF43944.1"/>
    </source>
</evidence>
<organism evidence="7 8">
    <name type="scientific">Cryptotermes secundus</name>
    <dbReference type="NCBI Taxonomy" id="105785"/>
    <lineage>
        <taxon>Eukaryota</taxon>
        <taxon>Metazoa</taxon>
        <taxon>Ecdysozoa</taxon>
        <taxon>Arthropoda</taxon>
        <taxon>Hexapoda</taxon>
        <taxon>Insecta</taxon>
        <taxon>Pterygota</taxon>
        <taxon>Neoptera</taxon>
        <taxon>Polyneoptera</taxon>
        <taxon>Dictyoptera</taxon>
        <taxon>Blattodea</taxon>
        <taxon>Blattoidea</taxon>
        <taxon>Termitoidae</taxon>
        <taxon>Kalotermitidae</taxon>
        <taxon>Cryptotermitinae</taxon>
        <taxon>Cryptotermes</taxon>
    </lineage>
</organism>
<dbReference type="CDD" id="cd00033">
    <property type="entry name" value="CCP"/>
    <property type="match status" value="7"/>
</dbReference>
<dbReference type="Pfam" id="PF00084">
    <property type="entry name" value="Sushi"/>
    <property type="match status" value="7"/>
</dbReference>
<feature type="domain" description="Sushi" evidence="6">
    <location>
        <begin position="186"/>
        <end position="265"/>
    </location>
</feature>
<dbReference type="EMBL" id="NEVH01000250">
    <property type="protein sequence ID" value="PNF43944.1"/>
    <property type="molecule type" value="Genomic_DNA"/>
</dbReference>
<dbReference type="Proteomes" id="UP000235965">
    <property type="component" value="Unassembled WGS sequence"/>
</dbReference>
<feature type="domain" description="Sushi" evidence="6">
    <location>
        <begin position="363"/>
        <end position="424"/>
    </location>
</feature>
<feature type="domain" description="Sushi" evidence="6">
    <location>
        <begin position="128"/>
        <end position="185"/>
    </location>
</feature>
<evidence type="ECO:0000256" key="2">
    <source>
        <dbReference type="ARBA" id="ARBA00022737"/>
    </source>
</evidence>
<evidence type="ECO:0000256" key="1">
    <source>
        <dbReference type="ARBA" id="ARBA00022659"/>
    </source>
</evidence>
<dbReference type="OrthoDB" id="6515930at2759"/>
<gene>
    <name evidence="7" type="ORF">B7P43_G02783</name>
</gene>